<feature type="transmembrane region" description="Helical" evidence="1">
    <location>
        <begin position="47"/>
        <end position="67"/>
    </location>
</feature>
<dbReference type="Proteomes" id="UP001165190">
    <property type="component" value="Unassembled WGS sequence"/>
</dbReference>
<evidence type="ECO:0000313" key="2">
    <source>
        <dbReference type="EMBL" id="GMI80191.1"/>
    </source>
</evidence>
<accession>A0A9W7HMT6</accession>
<evidence type="ECO:0000313" key="3">
    <source>
        <dbReference type="Proteomes" id="UP001165190"/>
    </source>
</evidence>
<keyword evidence="3" id="KW-1185">Reference proteome</keyword>
<protein>
    <submittedName>
        <fullName evidence="2">Uncharacterized protein</fullName>
    </submittedName>
</protein>
<sequence>MKKASMIAIIITTFFYLYCGCFGYAGLRQQYARKSRRDSDFTSHTGWLISLMLALCFTLWGDIRFLVSQRLHLRRDGLWTIF</sequence>
<evidence type="ECO:0000256" key="1">
    <source>
        <dbReference type="SAM" id="Phobius"/>
    </source>
</evidence>
<name>A0A9W7HMT6_HIBTR</name>
<proteinExistence type="predicted"/>
<dbReference type="EMBL" id="BSYR01000017">
    <property type="protein sequence ID" value="GMI80191.1"/>
    <property type="molecule type" value="Genomic_DNA"/>
</dbReference>
<keyword evidence="1" id="KW-0812">Transmembrane</keyword>
<dbReference type="AlphaFoldDB" id="A0A9W7HMT6"/>
<feature type="transmembrane region" description="Helical" evidence="1">
    <location>
        <begin position="7"/>
        <end position="27"/>
    </location>
</feature>
<keyword evidence="1" id="KW-1133">Transmembrane helix</keyword>
<keyword evidence="1" id="KW-0472">Membrane</keyword>
<gene>
    <name evidence="2" type="ORF">HRI_001688400</name>
</gene>
<comment type="caution">
    <text evidence="2">The sequence shown here is derived from an EMBL/GenBank/DDBJ whole genome shotgun (WGS) entry which is preliminary data.</text>
</comment>
<reference evidence="2" key="1">
    <citation type="submission" date="2023-05" db="EMBL/GenBank/DDBJ databases">
        <title>Genome and transcriptome analyses reveal genes involved in the formation of fine ridges on petal epidermal cells in Hibiscus trionum.</title>
        <authorList>
            <person name="Koshimizu S."/>
            <person name="Masuda S."/>
            <person name="Ishii T."/>
            <person name="Shirasu K."/>
            <person name="Hoshino A."/>
            <person name="Arita M."/>
        </authorList>
    </citation>
    <scope>NUCLEOTIDE SEQUENCE</scope>
    <source>
        <strain evidence="2">Hamamatsu line</strain>
    </source>
</reference>
<organism evidence="2 3">
    <name type="scientific">Hibiscus trionum</name>
    <name type="common">Flower of an hour</name>
    <dbReference type="NCBI Taxonomy" id="183268"/>
    <lineage>
        <taxon>Eukaryota</taxon>
        <taxon>Viridiplantae</taxon>
        <taxon>Streptophyta</taxon>
        <taxon>Embryophyta</taxon>
        <taxon>Tracheophyta</taxon>
        <taxon>Spermatophyta</taxon>
        <taxon>Magnoliopsida</taxon>
        <taxon>eudicotyledons</taxon>
        <taxon>Gunneridae</taxon>
        <taxon>Pentapetalae</taxon>
        <taxon>rosids</taxon>
        <taxon>malvids</taxon>
        <taxon>Malvales</taxon>
        <taxon>Malvaceae</taxon>
        <taxon>Malvoideae</taxon>
        <taxon>Hibiscus</taxon>
    </lineage>
</organism>